<evidence type="ECO:0000313" key="1">
    <source>
        <dbReference type="EMBL" id="WVY97839.1"/>
    </source>
</evidence>
<keyword evidence="2" id="KW-1185">Reference proteome</keyword>
<name>A0AAQ3MUD4_VIGMU</name>
<gene>
    <name evidence="1" type="ORF">V8G54_029990</name>
</gene>
<dbReference type="AlphaFoldDB" id="A0AAQ3MUD4"/>
<protein>
    <submittedName>
        <fullName evidence="1">Uncharacterized protein</fullName>
    </submittedName>
</protein>
<evidence type="ECO:0000313" key="2">
    <source>
        <dbReference type="Proteomes" id="UP001374535"/>
    </source>
</evidence>
<sequence length="159" mass="17477">MPVLRVPRNHSIPSNQIPHKHFIKHLACNFNLPTFHIHSDQTVRHSQIGHKPKPNNTPMKARANFQMGSHGTARNQTQQCNSVNTNVTINVKTVLLLPPHLTKQLDSLKRVGVEGIAGDHCIVANGGIRHFIENLARVVREGAFGVGIDEGGTGIRVGF</sequence>
<organism evidence="1 2">
    <name type="scientific">Vigna mungo</name>
    <name type="common">Black gram</name>
    <name type="synonym">Phaseolus mungo</name>
    <dbReference type="NCBI Taxonomy" id="3915"/>
    <lineage>
        <taxon>Eukaryota</taxon>
        <taxon>Viridiplantae</taxon>
        <taxon>Streptophyta</taxon>
        <taxon>Embryophyta</taxon>
        <taxon>Tracheophyta</taxon>
        <taxon>Spermatophyta</taxon>
        <taxon>Magnoliopsida</taxon>
        <taxon>eudicotyledons</taxon>
        <taxon>Gunneridae</taxon>
        <taxon>Pentapetalae</taxon>
        <taxon>rosids</taxon>
        <taxon>fabids</taxon>
        <taxon>Fabales</taxon>
        <taxon>Fabaceae</taxon>
        <taxon>Papilionoideae</taxon>
        <taxon>50 kb inversion clade</taxon>
        <taxon>NPAAA clade</taxon>
        <taxon>indigoferoid/millettioid clade</taxon>
        <taxon>Phaseoleae</taxon>
        <taxon>Vigna</taxon>
    </lineage>
</organism>
<accession>A0AAQ3MUD4</accession>
<proteinExistence type="predicted"/>
<reference evidence="1 2" key="1">
    <citation type="journal article" date="2023" name="Life. Sci Alliance">
        <title>Evolutionary insights into 3D genome organization and epigenetic landscape of Vigna mungo.</title>
        <authorList>
            <person name="Junaid A."/>
            <person name="Singh B."/>
            <person name="Bhatia S."/>
        </authorList>
    </citation>
    <scope>NUCLEOTIDE SEQUENCE [LARGE SCALE GENOMIC DNA]</scope>
    <source>
        <strain evidence="1">Urdbean</strain>
    </source>
</reference>
<dbReference type="Proteomes" id="UP001374535">
    <property type="component" value="Chromosome 9"/>
</dbReference>
<dbReference type="EMBL" id="CP144692">
    <property type="protein sequence ID" value="WVY97839.1"/>
    <property type="molecule type" value="Genomic_DNA"/>
</dbReference>